<gene>
    <name evidence="4" type="ORF">BXY75_2207</name>
</gene>
<keyword evidence="5" id="KW-1185">Reference proteome</keyword>
<dbReference type="InterPro" id="IPR014756">
    <property type="entry name" value="Ig_E-set"/>
</dbReference>
<dbReference type="PANTHER" id="PTHR43002">
    <property type="entry name" value="GLYCOGEN DEBRANCHING ENZYME"/>
    <property type="match status" value="1"/>
</dbReference>
<evidence type="ECO:0000313" key="4">
    <source>
        <dbReference type="EMBL" id="RMA58828.1"/>
    </source>
</evidence>
<name>A0A3L9YLE2_9FLAO</name>
<evidence type="ECO:0000259" key="3">
    <source>
        <dbReference type="SMART" id="SM00642"/>
    </source>
</evidence>
<dbReference type="Pfam" id="PF18962">
    <property type="entry name" value="Por_Secre_tail"/>
    <property type="match status" value="1"/>
</dbReference>
<feature type="signal peptide" evidence="2">
    <location>
        <begin position="1"/>
        <end position="19"/>
    </location>
</feature>
<evidence type="ECO:0000256" key="2">
    <source>
        <dbReference type="SAM" id="SignalP"/>
    </source>
</evidence>
<sequence length="937" mass="105977">MKKLFLYSILLFISLCAKAQVQTVSFDVSPATFDAADEITITVSNIDPSLWGVSDIYLWAWYFDENDNPAGDSPTNGSWTDSNEIQKFTNNGNGTFSYTFTPSILFNDSNIGRIGMLAKADDASDMGNGERKTQDNLVEVGTFQTTLVHPAQQNTIVNSGNSLLIEAVSSIQANFTLWANGTSVETQNNITNFTTSYTVNEDTYFELFITEPISGEEIIKTFNVILTPNPQSIPVPSGMKDGINLDPNNSDIATLVLYAPEKDFVHLIGNFNSNDWRLSNTYLLNRDTATDRHWITLTGLDSGNPNVLFQYLVDAQITVADPYSTAVLNEFDDQYISQTTFPDLPQYPVGKTSFAISWFKVGETPYNWQINDFEKPAQEDLIIYEMLIRDFVSLHSFDAIKNKLNYLQNLNINAIELLPVNEFDGNLSWGYNPGFHMALDKYYGTKNAFKAFIDECHSRGIAVILDVVYNHATGQNPNYRMWNDCNGCYGGQATTENPYFNVVDPNTAFQFFNDIDHESTATQAYIDQLNEYWLEEFKIDGYRFDFTKGFTNTVGDGGSYDASRIAILERMYNEIRTFDSNAYVILEHFAPNSEETELIEYRATSDPLEPGMLVWSNHNYNYNEGTMGYPNSNFSSISYLNRGWSTPSSVGYMESHDEERLSYKNLAFGNNSGTYDVKDLETSLDRMELAGAFYFTIPGPKMIWQFGELGYDFSINYCENGTIDPGCRVDPKPIAWDLGYQNITSRTDVYSQWSQLLRLRKQNAIFNTNDFTLDVANPNGLKKIQLYDPTATGSQVKYVTILGNFGVEAQNIVPVFQETGTWYDMLTASETTITDVNAPILLQPGEYRLYANEIATLGLSEVSLTEIQLYPNPAHNHFSLSEDISKIYIYELSGKMIAEFENYKKGDEISVEKYQNGIYFINAVTNEKSQNFKLMKF</sequence>
<dbReference type="InterPro" id="IPR026444">
    <property type="entry name" value="Secre_tail"/>
</dbReference>
<dbReference type="NCBIfam" id="TIGR04183">
    <property type="entry name" value="Por_Secre_tail"/>
    <property type="match status" value="1"/>
</dbReference>
<proteinExistence type="predicted"/>
<accession>A0A3L9YLE2</accession>
<dbReference type="Proteomes" id="UP000271339">
    <property type="component" value="Unassembled WGS sequence"/>
</dbReference>
<feature type="chain" id="PRO_5017948775" evidence="2">
    <location>
        <begin position="20"/>
        <end position="937"/>
    </location>
</feature>
<organism evidence="4 5">
    <name type="scientific">Ulvibacter antarcticus</name>
    <dbReference type="NCBI Taxonomy" id="442714"/>
    <lineage>
        <taxon>Bacteria</taxon>
        <taxon>Pseudomonadati</taxon>
        <taxon>Bacteroidota</taxon>
        <taxon>Flavobacteriia</taxon>
        <taxon>Flavobacteriales</taxon>
        <taxon>Flavobacteriaceae</taxon>
        <taxon>Ulvibacter</taxon>
    </lineage>
</organism>
<dbReference type="SUPFAM" id="SSF81296">
    <property type="entry name" value="E set domains"/>
    <property type="match status" value="1"/>
</dbReference>
<evidence type="ECO:0000256" key="1">
    <source>
        <dbReference type="ARBA" id="ARBA00022729"/>
    </source>
</evidence>
<dbReference type="RefSeq" id="WP_121907766.1">
    <property type="nucleotide sequence ID" value="NZ_REFC01000013.1"/>
</dbReference>
<dbReference type="SUPFAM" id="SSF51445">
    <property type="entry name" value="(Trans)glycosidases"/>
    <property type="match status" value="1"/>
</dbReference>
<dbReference type="Pfam" id="PF00128">
    <property type="entry name" value="Alpha-amylase"/>
    <property type="match status" value="1"/>
</dbReference>
<dbReference type="InterPro" id="IPR006047">
    <property type="entry name" value="GH13_cat_dom"/>
</dbReference>
<dbReference type="AlphaFoldDB" id="A0A3L9YLE2"/>
<dbReference type="Gene3D" id="3.20.20.80">
    <property type="entry name" value="Glycosidases"/>
    <property type="match status" value="1"/>
</dbReference>
<dbReference type="SMART" id="SM00642">
    <property type="entry name" value="Aamy"/>
    <property type="match status" value="1"/>
</dbReference>
<dbReference type="InterPro" id="IPR017853">
    <property type="entry name" value="GH"/>
</dbReference>
<dbReference type="GO" id="GO:0005975">
    <property type="term" value="P:carbohydrate metabolic process"/>
    <property type="evidence" value="ECO:0007669"/>
    <property type="project" value="InterPro"/>
</dbReference>
<evidence type="ECO:0000313" key="5">
    <source>
        <dbReference type="Proteomes" id="UP000271339"/>
    </source>
</evidence>
<reference evidence="4 5" key="1">
    <citation type="submission" date="2018-10" db="EMBL/GenBank/DDBJ databases">
        <title>Genomic Encyclopedia of Archaeal and Bacterial Type Strains, Phase II (KMG-II): from individual species to whole genera.</title>
        <authorList>
            <person name="Goeker M."/>
        </authorList>
    </citation>
    <scope>NUCLEOTIDE SEQUENCE [LARGE SCALE GENOMIC DNA]</scope>
    <source>
        <strain evidence="4 5">DSM 23424</strain>
    </source>
</reference>
<keyword evidence="1 2" id="KW-0732">Signal</keyword>
<dbReference type="CDD" id="cd11350">
    <property type="entry name" value="AmyAc_4"/>
    <property type="match status" value="1"/>
</dbReference>
<dbReference type="OrthoDB" id="9761875at2"/>
<protein>
    <submittedName>
        <fullName evidence="4">Putative secreted protein (Por secretion system target)</fullName>
    </submittedName>
</protein>
<dbReference type="EMBL" id="REFC01000013">
    <property type="protein sequence ID" value="RMA58828.1"/>
    <property type="molecule type" value="Genomic_DNA"/>
</dbReference>
<feature type="domain" description="Glycosyl hydrolase family 13 catalytic" evidence="3">
    <location>
        <begin position="391"/>
        <end position="760"/>
    </location>
</feature>
<comment type="caution">
    <text evidence="4">The sequence shown here is derived from an EMBL/GenBank/DDBJ whole genome shotgun (WGS) entry which is preliminary data.</text>
</comment>